<dbReference type="AlphaFoldDB" id="A0AAV6QYQ6"/>
<feature type="compositionally biased region" description="Polar residues" evidence="1">
    <location>
        <begin position="22"/>
        <end position="41"/>
    </location>
</feature>
<gene>
    <name evidence="2" type="ORF">JOB18_002033</name>
</gene>
<name>A0AAV6QYQ6_SOLSE</name>
<evidence type="ECO:0000313" key="2">
    <source>
        <dbReference type="EMBL" id="KAG7498217.1"/>
    </source>
</evidence>
<keyword evidence="3" id="KW-1185">Reference proteome</keyword>
<evidence type="ECO:0000313" key="3">
    <source>
        <dbReference type="Proteomes" id="UP000693946"/>
    </source>
</evidence>
<comment type="caution">
    <text evidence="2">The sequence shown here is derived from an EMBL/GenBank/DDBJ whole genome shotgun (WGS) entry which is preliminary data.</text>
</comment>
<organism evidence="2 3">
    <name type="scientific">Solea senegalensis</name>
    <name type="common">Senegalese sole</name>
    <dbReference type="NCBI Taxonomy" id="28829"/>
    <lineage>
        <taxon>Eukaryota</taxon>
        <taxon>Metazoa</taxon>
        <taxon>Chordata</taxon>
        <taxon>Craniata</taxon>
        <taxon>Vertebrata</taxon>
        <taxon>Euteleostomi</taxon>
        <taxon>Actinopterygii</taxon>
        <taxon>Neopterygii</taxon>
        <taxon>Teleostei</taxon>
        <taxon>Neoteleostei</taxon>
        <taxon>Acanthomorphata</taxon>
        <taxon>Carangaria</taxon>
        <taxon>Pleuronectiformes</taxon>
        <taxon>Pleuronectoidei</taxon>
        <taxon>Soleidae</taxon>
        <taxon>Solea</taxon>
    </lineage>
</organism>
<reference evidence="2 3" key="1">
    <citation type="journal article" date="2021" name="Sci. Rep.">
        <title>Chromosome anchoring in Senegalese sole (Solea senegalensis) reveals sex-associated markers and genome rearrangements in flatfish.</title>
        <authorList>
            <person name="Guerrero-Cozar I."/>
            <person name="Gomez-Garrido J."/>
            <person name="Berbel C."/>
            <person name="Martinez-Blanch J.F."/>
            <person name="Alioto T."/>
            <person name="Claros M.G."/>
            <person name="Gagnaire P.A."/>
            <person name="Manchado M."/>
        </authorList>
    </citation>
    <scope>NUCLEOTIDE SEQUENCE [LARGE SCALE GENOMIC DNA]</scope>
    <source>
        <strain evidence="2">Sse05_10M</strain>
    </source>
</reference>
<evidence type="ECO:0000256" key="1">
    <source>
        <dbReference type="SAM" id="MobiDB-lite"/>
    </source>
</evidence>
<feature type="region of interest" description="Disordered" evidence="1">
    <location>
        <begin position="22"/>
        <end position="43"/>
    </location>
</feature>
<protein>
    <submittedName>
        <fullName evidence="2">Uncharacterized protein</fullName>
    </submittedName>
</protein>
<sequence length="106" mass="11630">MMRSQNSAPTRVPVSEILRSNARSGQIFSPPVSSKSANNRSAGDISRLRSASFLQTYKTVAVYGLRVARIALRKVHPTEFVNNTCEKLIILCHTAARTSNDADLVL</sequence>
<dbReference type="EMBL" id="JAGKHQ010000014">
    <property type="protein sequence ID" value="KAG7498217.1"/>
    <property type="molecule type" value="Genomic_DNA"/>
</dbReference>
<dbReference type="Proteomes" id="UP000693946">
    <property type="component" value="Linkage Group LG21"/>
</dbReference>
<proteinExistence type="predicted"/>
<accession>A0AAV6QYQ6</accession>